<dbReference type="Proteomes" id="UP000887579">
    <property type="component" value="Unplaced"/>
</dbReference>
<proteinExistence type="predicted"/>
<dbReference type="WBParaSite" id="ES5_v2.g16281.t1">
    <property type="protein sequence ID" value="ES5_v2.g16281.t1"/>
    <property type="gene ID" value="ES5_v2.g16281"/>
</dbReference>
<evidence type="ECO:0000313" key="2">
    <source>
        <dbReference type="WBParaSite" id="ES5_v2.g16281.t1"/>
    </source>
</evidence>
<evidence type="ECO:0000313" key="1">
    <source>
        <dbReference type="Proteomes" id="UP000887579"/>
    </source>
</evidence>
<sequence length="231" mass="25810">MPPISRRVKTPDFTNESNDNTPKIMKQVVDYFSDATADQRSKQTVRQVAEQALNKLLKVKSEPTAHPRAILQPVTSKSTVFRRQNLASTSYESSHSSSSDSNFSQKDYLYCQPDSSGFGEVHYGDLDYPTDENYPEFFDFSSYTTPAETTPPDENGFSSSSKLSNFSLNGSPFRPFRCDGSISVRPMKRPANPTLRPIGTIKDGQFISSSSKVLRLENDCDASQSKENLFV</sequence>
<reference evidence="2" key="1">
    <citation type="submission" date="2022-11" db="UniProtKB">
        <authorList>
            <consortium name="WormBaseParasite"/>
        </authorList>
    </citation>
    <scope>IDENTIFICATION</scope>
</reference>
<accession>A0AC34FG62</accession>
<organism evidence="1 2">
    <name type="scientific">Panagrolaimus sp. ES5</name>
    <dbReference type="NCBI Taxonomy" id="591445"/>
    <lineage>
        <taxon>Eukaryota</taxon>
        <taxon>Metazoa</taxon>
        <taxon>Ecdysozoa</taxon>
        <taxon>Nematoda</taxon>
        <taxon>Chromadorea</taxon>
        <taxon>Rhabditida</taxon>
        <taxon>Tylenchina</taxon>
        <taxon>Panagrolaimomorpha</taxon>
        <taxon>Panagrolaimoidea</taxon>
        <taxon>Panagrolaimidae</taxon>
        <taxon>Panagrolaimus</taxon>
    </lineage>
</organism>
<name>A0AC34FG62_9BILA</name>
<protein>
    <submittedName>
        <fullName evidence="2">Uncharacterized protein</fullName>
    </submittedName>
</protein>